<evidence type="ECO:0000313" key="2">
    <source>
        <dbReference type="Proteomes" id="UP000318937"/>
    </source>
</evidence>
<organism evidence="1 2">
    <name type="scientific">Psychrobacillus soli</name>
    <dbReference type="NCBI Taxonomy" id="1543965"/>
    <lineage>
        <taxon>Bacteria</taxon>
        <taxon>Bacillati</taxon>
        <taxon>Bacillota</taxon>
        <taxon>Bacilli</taxon>
        <taxon>Bacillales</taxon>
        <taxon>Bacillaceae</taxon>
        <taxon>Psychrobacillus</taxon>
    </lineage>
</organism>
<dbReference type="Pfam" id="PF10612">
    <property type="entry name" value="Spore-coat_CotZ"/>
    <property type="match status" value="1"/>
</dbReference>
<dbReference type="Proteomes" id="UP000318937">
    <property type="component" value="Unassembled WGS sequence"/>
</dbReference>
<reference evidence="1 2" key="1">
    <citation type="submission" date="2019-05" db="EMBL/GenBank/DDBJ databases">
        <title>Psychrobacillus vulpis sp. nov., a new species isolated from feces of a red fox that inhabits in The Tablas de Daimiel Natural Park, Albacete, Spain.</title>
        <authorList>
            <person name="Rodriguez M."/>
            <person name="Reina J.C."/>
            <person name="Bejar V."/>
            <person name="Llamas I."/>
        </authorList>
    </citation>
    <scope>NUCLEOTIDE SEQUENCE [LARGE SCALE GENOMIC DNA]</scope>
    <source>
        <strain evidence="1 2">NHI-2</strain>
    </source>
</reference>
<gene>
    <name evidence="1" type="ORF">FG383_06445</name>
</gene>
<evidence type="ECO:0000313" key="1">
    <source>
        <dbReference type="EMBL" id="TQR16564.1"/>
    </source>
</evidence>
<dbReference type="AlphaFoldDB" id="A0A544TGI1"/>
<sequence>MRGRRRLKNKLSGERESNHCLCDALYELKSFQDLLESSKTRFFGHLFAKIAGTDTIPLLLISKNGEPLSFSSTEECFETNYFRIESIDRDTCCTTISLLRPLDIEGNFSNSFCDVVKLEKTSICKTVDLSCICAIQLLETELLTRKIIIEPKW</sequence>
<accession>A0A544TGI1</accession>
<protein>
    <recommendedName>
        <fullName evidence="3">Spore coat protein</fullName>
    </recommendedName>
</protein>
<dbReference type="InterPro" id="IPR019593">
    <property type="entry name" value="Spore_coat_protein_Z/Y"/>
</dbReference>
<evidence type="ECO:0008006" key="3">
    <source>
        <dbReference type="Google" id="ProtNLM"/>
    </source>
</evidence>
<dbReference type="OrthoDB" id="2737031at2"/>
<name>A0A544TGI1_9BACI</name>
<proteinExistence type="predicted"/>
<dbReference type="EMBL" id="VDGG01000010">
    <property type="protein sequence ID" value="TQR16564.1"/>
    <property type="molecule type" value="Genomic_DNA"/>
</dbReference>
<comment type="caution">
    <text evidence="1">The sequence shown here is derived from an EMBL/GenBank/DDBJ whole genome shotgun (WGS) entry which is preliminary data.</text>
</comment>
<keyword evidence="2" id="KW-1185">Reference proteome</keyword>